<dbReference type="Pfam" id="PF01734">
    <property type="entry name" value="Patatin"/>
    <property type="match status" value="1"/>
</dbReference>
<feature type="domain" description="PNPLA" evidence="5">
    <location>
        <begin position="124"/>
        <end position="308"/>
    </location>
</feature>
<feature type="active site" description="Proton acceptor" evidence="4">
    <location>
        <position position="295"/>
    </location>
</feature>
<organism evidence="6 7">
    <name type="scientific">Enterococcus canis</name>
    <dbReference type="NCBI Taxonomy" id="214095"/>
    <lineage>
        <taxon>Bacteria</taxon>
        <taxon>Bacillati</taxon>
        <taxon>Bacillota</taxon>
        <taxon>Bacilli</taxon>
        <taxon>Lactobacillales</taxon>
        <taxon>Enterococcaceae</taxon>
        <taxon>Enterococcus</taxon>
    </lineage>
</organism>
<reference evidence="6 7" key="1">
    <citation type="submission" date="2014-12" db="EMBL/GenBank/DDBJ databases">
        <title>Draft genome sequences of 29 type strains of Enterococci.</title>
        <authorList>
            <person name="Zhong Z."/>
            <person name="Sun Z."/>
            <person name="Liu W."/>
            <person name="Zhang W."/>
            <person name="Zhang H."/>
        </authorList>
    </citation>
    <scope>NUCLEOTIDE SEQUENCE [LARGE SCALE GENOMIC DNA]</scope>
    <source>
        <strain evidence="6 7">DSM 17029</strain>
    </source>
</reference>
<dbReference type="PROSITE" id="PS51635">
    <property type="entry name" value="PNPLA"/>
    <property type="match status" value="1"/>
</dbReference>
<evidence type="ECO:0000259" key="5">
    <source>
        <dbReference type="PROSITE" id="PS51635"/>
    </source>
</evidence>
<dbReference type="GO" id="GO:0016042">
    <property type="term" value="P:lipid catabolic process"/>
    <property type="evidence" value="ECO:0007669"/>
    <property type="project" value="UniProtKB-UniRule"/>
</dbReference>
<gene>
    <name evidence="6" type="ORF">RU97_GL001442</name>
</gene>
<feature type="short sequence motif" description="GXSXG" evidence="4">
    <location>
        <begin position="155"/>
        <end position="159"/>
    </location>
</feature>
<dbReference type="InterPro" id="IPR016035">
    <property type="entry name" value="Acyl_Trfase/lysoPLipase"/>
</dbReference>
<evidence type="ECO:0000313" key="6">
    <source>
        <dbReference type="EMBL" id="OJG18824.1"/>
    </source>
</evidence>
<keyword evidence="7" id="KW-1185">Reference proteome</keyword>
<dbReference type="RefSeq" id="WP_067394145.1">
    <property type="nucleotide sequence ID" value="NZ_JXKH01000003.1"/>
</dbReference>
<dbReference type="Gene3D" id="3.40.1090.10">
    <property type="entry name" value="Cytosolic phospholipase A2 catalytic domain"/>
    <property type="match status" value="2"/>
</dbReference>
<evidence type="ECO:0000256" key="1">
    <source>
        <dbReference type="ARBA" id="ARBA00022801"/>
    </source>
</evidence>
<dbReference type="AlphaFoldDB" id="A0A1L8RGF6"/>
<dbReference type="InterPro" id="IPR050301">
    <property type="entry name" value="NTE"/>
</dbReference>
<proteinExistence type="predicted"/>
<evidence type="ECO:0000256" key="3">
    <source>
        <dbReference type="ARBA" id="ARBA00023098"/>
    </source>
</evidence>
<keyword evidence="3 4" id="KW-0443">Lipid metabolism</keyword>
<name>A0A1L8RGF6_9ENTE</name>
<sequence length="531" mass="61123">MIEVKNFQPSQRKRLSVQLQEMRQPLPFFSSQLKARQQFWLGEQQLGIYEKQQLVMVVSESHGEIDNWLVLESYQGNNWQLLEAAWRWLRRAELSFSANQRLQPYLRDAGFIDYTKKLTYRTALVLGGGGAKGAYQIGVWQALTELGIEVSIITGTSVGALNGALMLQNDFQEAATLWERIDTEHVLIFPEGADRPGTMRQLLDQLRHFAARALTEQGLSTEPLQEVMQQAFRPERLASATQELFIVTVTLNGLQEKVVDINREPVEQKLAWLLASSSFFPAMKPTVIDGVPYVDGGYRNNVPVDVALAQGATELIVVDVKGPGLTKRVEQPAPCTHVLRSSWSLGNILLFDPQRSAFNQALGYWETLRHFGRYEGHFYTLEKQVPTTTAWFRLYKRYAEFQREWQAAARKLQRLFGEAILPETILRCGWELLAQLHQVPPTKCYTIADLQTAIRAKIEQVAPLDIGLLSLSEWFQQYHQQFLVSDYQQYLRIRRFLQVPLDERKRRLRYLWPLLPLPTFLALMTIELLEE</sequence>
<keyword evidence="2 4" id="KW-0442">Lipid degradation</keyword>
<feature type="active site" description="Nucleophile" evidence="4">
    <location>
        <position position="157"/>
    </location>
</feature>
<feature type="short sequence motif" description="GXGXXG" evidence="4">
    <location>
        <begin position="128"/>
        <end position="133"/>
    </location>
</feature>
<protein>
    <recommendedName>
        <fullName evidence="5">PNPLA domain-containing protein</fullName>
    </recommendedName>
</protein>
<evidence type="ECO:0000313" key="7">
    <source>
        <dbReference type="Proteomes" id="UP000181884"/>
    </source>
</evidence>
<accession>A0A1L8RGF6</accession>
<evidence type="ECO:0000256" key="2">
    <source>
        <dbReference type="ARBA" id="ARBA00022963"/>
    </source>
</evidence>
<dbReference type="CDD" id="cd07209">
    <property type="entry name" value="Pat_hypo_Ecoli_Z1214_like"/>
    <property type="match status" value="1"/>
</dbReference>
<comment type="caution">
    <text evidence="6">The sequence shown here is derived from an EMBL/GenBank/DDBJ whole genome shotgun (WGS) entry which is preliminary data.</text>
</comment>
<evidence type="ECO:0000256" key="4">
    <source>
        <dbReference type="PROSITE-ProRule" id="PRU01161"/>
    </source>
</evidence>
<dbReference type="PANTHER" id="PTHR14226:SF57">
    <property type="entry name" value="BLR7027 PROTEIN"/>
    <property type="match status" value="1"/>
</dbReference>
<dbReference type="EMBL" id="JXKH01000003">
    <property type="protein sequence ID" value="OJG18824.1"/>
    <property type="molecule type" value="Genomic_DNA"/>
</dbReference>
<feature type="short sequence motif" description="DGA/G" evidence="4">
    <location>
        <begin position="295"/>
        <end position="297"/>
    </location>
</feature>
<dbReference type="PANTHER" id="PTHR14226">
    <property type="entry name" value="NEUROPATHY TARGET ESTERASE/SWISS CHEESE D.MELANOGASTER"/>
    <property type="match status" value="1"/>
</dbReference>
<dbReference type="InterPro" id="IPR002641">
    <property type="entry name" value="PNPLA_dom"/>
</dbReference>
<dbReference type="GO" id="GO:0016787">
    <property type="term" value="F:hydrolase activity"/>
    <property type="evidence" value="ECO:0007669"/>
    <property type="project" value="UniProtKB-UniRule"/>
</dbReference>
<dbReference type="Proteomes" id="UP000181884">
    <property type="component" value="Unassembled WGS sequence"/>
</dbReference>
<dbReference type="SUPFAM" id="SSF52151">
    <property type="entry name" value="FabD/lysophospholipase-like"/>
    <property type="match status" value="1"/>
</dbReference>
<dbReference type="STRING" id="214095.RU97_GL001442"/>
<keyword evidence="1 4" id="KW-0378">Hydrolase</keyword>